<feature type="domain" description="Type II secretion system protein GspF" evidence="7">
    <location>
        <begin position="157"/>
        <end position="282"/>
    </location>
</feature>
<accession>A0A1Y4DD57</accession>
<evidence type="ECO:0000256" key="6">
    <source>
        <dbReference type="SAM" id="Phobius"/>
    </source>
</evidence>
<gene>
    <name evidence="8" type="ORF">B5F75_04235</name>
</gene>
<protein>
    <recommendedName>
        <fullName evidence="7">Type II secretion system protein GspF domain-containing protein</fullName>
    </recommendedName>
</protein>
<keyword evidence="2" id="KW-1003">Cell membrane</keyword>
<evidence type="ECO:0000256" key="3">
    <source>
        <dbReference type="ARBA" id="ARBA00022692"/>
    </source>
</evidence>
<proteinExistence type="predicted"/>
<dbReference type="PANTHER" id="PTHR35007:SF4">
    <property type="entry name" value="CONSERVED TRANSMEMBRANE PROTEIN-RELATED"/>
    <property type="match status" value="1"/>
</dbReference>
<dbReference type="AlphaFoldDB" id="A0A1Y4DD57"/>
<evidence type="ECO:0000313" key="8">
    <source>
        <dbReference type="EMBL" id="OUO57063.1"/>
    </source>
</evidence>
<organism evidence="8 9">
    <name type="scientific">Candidatus Avelusimicrobium gallicola</name>
    <dbReference type="NCBI Taxonomy" id="2562704"/>
    <lineage>
        <taxon>Bacteria</taxon>
        <taxon>Pseudomonadati</taxon>
        <taxon>Elusimicrobiota</taxon>
        <taxon>Elusimicrobia</taxon>
        <taxon>Elusimicrobiales</taxon>
        <taxon>Elusimicrobiaceae</taxon>
        <taxon>Candidatus Avelusimicrobium</taxon>
    </lineage>
</organism>
<evidence type="ECO:0000256" key="5">
    <source>
        <dbReference type="ARBA" id="ARBA00023136"/>
    </source>
</evidence>
<dbReference type="OrthoDB" id="9810662at2"/>
<dbReference type="PANTHER" id="PTHR35007">
    <property type="entry name" value="INTEGRAL MEMBRANE PROTEIN-RELATED"/>
    <property type="match status" value="1"/>
</dbReference>
<evidence type="ECO:0000259" key="7">
    <source>
        <dbReference type="Pfam" id="PF00482"/>
    </source>
</evidence>
<keyword evidence="5 6" id="KW-0472">Membrane</keyword>
<sequence length="296" mass="33086">MNNLVFTLGLNLLLAVGMFSVFLTIFGLLSPKPKKEEIVDVAVRRFKSTSSFARLKPEEKILDRLAVFCLHNFHLEKSLEEMHMQLGSPDTPQPVDILYTKVIAALVIPAAIMLLFQAIWPVLLVPVCFMVPDVLIKSKIQKRQAEILGNFSTTVDLAALIIESGLDYLTAFERIIKIAKEKTILEEELEKTINEIKLGYSRREALERFSARTGVAEVRSLVSLIIQSDELGTSLVDLLRNFSSDLRSRRLSRAEKLAAQASTKMLFPLFVFIFPTIFALILAPMIGSLISGGMGF</sequence>
<dbReference type="InterPro" id="IPR018076">
    <property type="entry name" value="T2SS_GspF_dom"/>
</dbReference>
<evidence type="ECO:0000256" key="2">
    <source>
        <dbReference type="ARBA" id="ARBA00022475"/>
    </source>
</evidence>
<comment type="caution">
    <text evidence="8">The sequence shown here is derived from an EMBL/GenBank/DDBJ whole genome shotgun (WGS) entry which is preliminary data.</text>
</comment>
<dbReference type="GO" id="GO:0005886">
    <property type="term" value="C:plasma membrane"/>
    <property type="evidence" value="ECO:0007669"/>
    <property type="project" value="UniProtKB-SubCell"/>
</dbReference>
<evidence type="ECO:0000256" key="1">
    <source>
        <dbReference type="ARBA" id="ARBA00004651"/>
    </source>
</evidence>
<keyword evidence="4 6" id="KW-1133">Transmembrane helix</keyword>
<dbReference type="EMBL" id="NFJD01000002">
    <property type="protein sequence ID" value="OUO57063.1"/>
    <property type="molecule type" value="Genomic_DNA"/>
</dbReference>
<keyword evidence="3 6" id="KW-0812">Transmembrane</keyword>
<feature type="transmembrane region" description="Helical" evidence="6">
    <location>
        <begin position="266"/>
        <end position="290"/>
    </location>
</feature>
<keyword evidence="9" id="KW-1185">Reference proteome</keyword>
<dbReference type="Pfam" id="PF00482">
    <property type="entry name" value="T2SSF"/>
    <property type="match status" value="1"/>
</dbReference>
<name>A0A1Y4DD57_9BACT</name>
<reference evidence="9" key="1">
    <citation type="submission" date="2017-04" db="EMBL/GenBank/DDBJ databases">
        <title>Function of individual gut microbiota members based on whole genome sequencing of pure cultures obtained from chicken caecum.</title>
        <authorList>
            <person name="Medvecky M."/>
            <person name="Cejkova D."/>
            <person name="Polansky O."/>
            <person name="Karasova D."/>
            <person name="Kubasova T."/>
            <person name="Cizek A."/>
            <person name="Rychlik I."/>
        </authorList>
    </citation>
    <scope>NUCLEOTIDE SEQUENCE [LARGE SCALE GENOMIC DNA]</scope>
    <source>
        <strain evidence="9">An273</strain>
    </source>
</reference>
<dbReference type="Proteomes" id="UP000196368">
    <property type="component" value="Unassembled WGS sequence"/>
</dbReference>
<comment type="subcellular location">
    <subcellularLocation>
        <location evidence="1">Cell membrane</location>
        <topology evidence="1">Multi-pass membrane protein</topology>
    </subcellularLocation>
</comment>
<dbReference type="RefSeq" id="WP_087288270.1">
    <property type="nucleotide sequence ID" value="NZ_NFJD01000002.1"/>
</dbReference>
<evidence type="ECO:0000256" key="4">
    <source>
        <dbReference type="ARBA" id="ARBA00022989"/>
    </source>
</evidence>
<feature type="transmembrane region" description="Helical" evidence="6">
    <location>
        <begin position="6"/>
        <end position="29"/>
    </location>
</feature>
<evidence type="ECO:0000313" key="9">
    <source>
        <dbReference type="Proteomes" id="UP000196368"/>
    </source>
</evidence>